<proteinExistence type="inferred from homology"/>
<dbReference type="InterPro" id="IPR000189">
    <property type="entry name" value="Transglyc_AS"/>
</dbReference>
<comment type="caution">
    <text evidence="3">The sequence shown here is derived from an EMBL/GenBank/DDBJ whole genome shotgun (WGS) entry which is preliminary data.</text>
</comment>
<dbReference type="PROSITE" id="PS00922">
    <property type="entry name" value="TRANSGLYCOSYLASE"/>
    <property type="match status" value="1"/>
</dbReference>
<dbReference type="PANTHER" id="PTHR33734">
    <property type="entry name" value="LYSM DOMAIN-CONTAINING GPI-ANCHORED PROTEIN 2"/>
    <property type="match status" value="1"/>
</dbReference>
<dbReference type="Pfam" id="PF01464">
    <property type="entry name" value="SLT"/>
    <property type="match status" value="1"/>
</dbReference>
<protein>
    <recommendedName>
        <fullName evidence="2">LysM domain-containing protein</fullName>
    </recommendedName>
</protein>
<evidence type="ECO:0000313" key="3">
    <source>
        <dbReference type="EMBL" id="GAA3923507.1"/>
    </source>
</evidence>
<dbReference type="Gene3D" id="1.10.530.10">
    <property type="match status" value="1"/>
</dbReference>
<dbReference type="PROSITE" id="PS51782">
    <property type="entry name" value="LYSM"/>
    <property type="match status" value="3"/>
</dbReference>
<dbReference type="InterPro" id="IPR008258">
    <property type="entry name" value="Transglycosylase_SLT_dom_1"/>
</dbReference>
<feature type="domain" description="LysM" evidence="2">
    <location>
        <begin position="606"/>
        <end position="650"/>
    </location>
</feature>
<keyword evidence="4" id="KW-1185">Reference proteome</keyword>
<dbReference type="InterPro" id="IPR023346">
    <property type="entry name" value="Lysozyme-like_dom_sf"/>
</dbReference>
<sequence length="653" mass="71795">MVLLLAAGVHPAAAQVQPALTPAQPADTARVLLQLPPDSLVAEPPVEAVDSARLVWLQTPPELKDLVGDRVNCFETDVPHVFNGTVMSFVNYFTVRNRAYTQRILERQNLYFPLFEKYLAKYHLPQDLKYLAVVESALLPTARSRAGAVGLWQFMGPTAGDLKLVRNEYIDERMNPEKSTEAACKYLRDLYRQFGDWELVLAAYNWGGGHLSRAMKRTGQRNFWALYPSLPKETRNYVPTFTALLYTMQYANEHQLHSDQLHYLYPEPTDTLIISGRSLDLRKFSAQFGLDSSAILKQNPEIRKTYLPATIRNYALTVPRCVSVEMAALDRNTVLDFCQVAPPPPPPIAPVAPALDGTDSTRTLLAAAEQTVADKPDKPKLRRVRHTVRRGETVAAVAERYEVTPAQIRRWNELPRSRQTLTPRQQLVVFLPVEKPEAAPTGAVVAKPRIPARLPLPADKTIVAAAAAESGTLETATAAEPAPKPEPVAAKAVVATPKSSKAVREMAAVAGPAVAPAPDDSLPATYLVRRGDYLTKIARERGLLVSQIMAWNKLTSETVVPGQKLVFTAPTETEPGTLALVPAAPAPKARRPAAPEPVGPALTLPKTHLVQPGDTLYNISRRYQGVTVDQLRKLNNLKSDEVKPGQKLVIVQS</sequence>
<comment type="similarity">
    <text evidence="1">Belongs to the transglycosylase Slt family.</text>
</comment>
<dbReference type="SUPFAM" id="SSF53955">
    <property type="entry name" value="Lysozyme-like"/>
    <property type="match status" value="1"/>
</dbReference>
<feature type="domain" description="LysM" evidence="2">
    <location>
        <begin position="384"/>
        <end position="429"/>
    </location>
</feature>
<dbReference type="PANTHER" id="PTHR33734:SF22">
    <property type="entry name" value="MEMBRANE-BOUND LYTIC MUREIN TRANSGLYCOSYLASE D"/>
    <property type="match status" value="1"/>
</dbReference>
<dbReference type="Gene3D" id="3.10.350.10">
    <property type="entry name" value="LysM domain"/>
    <property type="match status" value="3"/>
</dbReference>
<gene>
    <name evidence="3" type="ORF">GCM10022406_07140</name>
</gene>
<reference evidence="4" key="1">
    <citation type="journal article" date="2019" name="Int. J. Syst. Evol. Microbiol.">
        <title>The Global Catalogue of Microorganisms (GCM) 10K type strain sequencing project: providing services to taxonomists for standard genome sequencing and annotation.</title>
        <authorList>
            <consortium name="The Broad Institute Genomics Platform"/>
            <consortium name="The Broad Institute Genome Sequencing Center for Infectious Disease"/>
            <person name="Wu L."/>
            <person name="Ma J."/>
        </authorList>
    </citation>
    <scope>NUCLEOTIDE SEQUENCE [LARGE SCALE GENOMIC DNA]</scope>
    <source>
        <strain evidence="4">JCM 17214</strain>
    </source>
</reference>
<evidence type="ECO:0000256" key="1">
    <source>
        <dbReference type="ARBA" id="ARBA00007734"/>
    </source>
</evidence>
<evidence type="ECO:0000313" key="4">
    <source>
        <dbReference type="Proteomes" id="UP001499909"/>
    </source>
</evidence>
<organism evidence="3 4">
    <name type="scientific">Hymenobacter algoricola</name>
    <dbReference type="NCBI Taxonomy" id="486267"/>
    <lineage>
        <taxon>Bacteria</taxon>
        <taxon>Pseudomonadati</taxon>
        <taxon>Bacteroidota</taxon>
        <taxon>Cytophagia</taxon>
        <taxon>Cytophagales</taxon>
        <taxon>Hymenobacteraceae</taxon>
        <taxon>Hymenobacter</taxon>
    </lineage>
</organism>
<evidence type="ECO:0000259" key="2">
    <source>
        <dbReference type="PROSITE" id="PS51782"/>
    </source>
</evidence>
<dbReference type="InterPro" id="IPR036779">
    <property type="entry name" value="LysM_dom_sf"/>
</dbReference>
<dbReference type="InterPro" id="IPR018392">
    <property type="entry name" value="LysM"/>
</dbReference>
<feature type="domain" description="LysM" evidence="2">
    <location>
        <begin position="524"/>
        <end position="567"/>
    </location>
</feature>
<dbReference type="CDD" id="cd00118">
    <property type="entry name" value="LysM"/>
    <property type="match status" value="3"/>
</dbReference>
<dbReference type="Proteomes" id="UP001499909">
    <property type="component" value="Unassembled WGS sequence"/>
</dbReference>
<dbReference type="SMART" id="SM00257">
    <property type="entry name" value="LysM"/>
    <property type="match status" value="3"/>
</dbReference>
<dbReference type="EMBL" id="BAABDH010000015">
    <property type="protein sequence ID" value="GAA3923507.1"/>
    <property type="molecule type" value="Genomic_DNA"/>
</dbReference>
<dbReference type="CDD" id="cd16894">
    <property type="entry name" value="MltD-like"/>
    <property type="match status" value="1"/>
</dbReference>
<dbReference type="Pfam" id="PF01476">
    <property type="entry name" value="LysM"/>
    <property type="match status" value="3"/>
</dbReference>
<name>A0ABP7ML44_9BACT</name>
<accession>A0ABP7ML44</accession>
<dbReference type="SUPFAM" id="SSF54106">
    <property type="entry name" value="LysM domain"/>
    <property type="match status" value="3"/>
</dbReference>